<protein>
    <submittedName>
        <fullName evidence="1">Uncharacterized protein</fullName>
    </submittedName>
</protein>
<sequence>MEARLLHAHKVQTTNSRKREWRIINPSKNGTQVEETQIPDEHKKFFNAEIRPDVSHFLADLAGEGGPWDGWTLYAVGKLMYTKDLKNPTPHFPLVFVRKARAGEERASEGFEIVGEKERAGEERASEGFEIVGEKEGLKVEYYPFVL</sequence>
<comment type="caution">
    <text evidence="1">The sequence shown here is derived from an EMBL/GenBank/DDBJ whole genome shotgun (WGS) entry which is preliminary data.</text>
</comment>
<dbReference type="OrthoDB" id="10319044at2759"/>
<evidence type="ECO:0000313" key="2">
    <source>
        <dbReference type="Proteomes" id="UP000664534"/>
    </source>
</evidence>
<organism evidence="1 2">
    <name type="scientific">Imshaugia aleurites</name>
    <dbReference type="NCBI Taxonomy" id="172621"/>
    <lineage>
        <taxon>Eukaryota</taxon>
        <taxon>Fungi</taxon>
        <taxon>Dikarya</taxon>
        <taxon>Ascomycota</taxon>
        <taxon>Pezizomycotina</taxon>
        <taxon>Lecanoromycetes</taxon>
        <taxon>OSLEUM clade</taxon>
        <taxon>Lecanoromycetidae</taxon>
        <taxon>Lecanorales</taxon>
        <taxon>Lecanorineae</taxon>
        <taxon>Parmeliaceae</taxon>
        <taxon>Imshaugia</taxon>
    </lineage>
</organism>
<name>A0A8H3F1E9_9LECA</name>
<keyword evidence="2" id="KW-1185">Reference proteome</keyword>
<dbReference type="EMBL" id="CAJPDT010000017">
    <property type="protein sequence ID" value="CAF9916557.1"/>
    <property type="molecule type" value="Genomic_DNA"/>
</dbReference>
<gene>
    <name evidence="1" type="ORF">IMSHALPRED_003233</name>
</gene>
<evidence type="ECO:0000313" key="1">
    <source>
        <dbReference type="EMBL" id="CAF9916557.1"/>
    </source>
</evidence>
<proteinExistence type="predicted"/>
<accession>A0A8H3F1E9</accession>
<dbReference type="Proteomes" id="UP000664534">
    <property type="component" value="Unassembled WGS sequence"/>
</dbReference>
<reference evidence="1" key="1">
    <citation type="submission" date="2021-03" db="EMBL/GenBank/DDBJ databases">
        <authorList>
            <person name="Tagirdzhanova G."/>
        </authorList>
    </citation>
    <scope>NUCLEOTIDE SEQUENCE</scope>
</reference>
<dbReference type="AlphaFoldDB" id="A0A8H3F1E9"/>